<comment type="caution">
    <text evidence="1">The sequence shown here is derived from an EMBL/GenBank/DDBJ whole genome shotgun (WGS) entry which is preliminary data.</text>
</comment>
<dbReference type="AlphaFoldDB" id="A0A0F9QZ23"/>
<accession>A0A0F9QZ23</accession>
<evidence type="ECO:0000313" key="1">
    <source>
        <dbReference type="EMBL" id="KKN18361.1"/>
    </source>
</evidence>
<name>A0A0F9QZ23_9ZZZZ</name>
<proteinExistence type="predicted"/>
<gene>
    <name evidence="1" type="ORF">LCGC14_0956530</name>
</gene>
<organism evidence="1">
    <name type="scientific">marine sediment metagenome</name>
    <dbReference type="NCBI Taxonomy" id="412755"/>
    <lineage>
        <taxon>unclassified sequences</taxon>
        <taxon>metagenomes</taxon>
        <taxon>ecological metagenomes</taxon>
    </lineage>
</organism>
<dbReference type="EMBL" id="LAZR01003435">
    <property type="protein sequence ID" value="KKN18361.1"/>
    <property type="molecule type" value="Genomic_DNA"/>
</dbReference>
<reference evidence="1" key="1">
    <citation type="journal article" date="2015" name="Nature">
        <title>Complex archaea that bridge the gap between prokaryotes and eukaryotes.</title>
        <authorList>
            <person name="Spang A."/>
            <person name="Saw J.H."/>
            <person name="Jorgensen S.L."/>
            <person name="Zaremba-Niedzwiedzka K."/>
            <person name="Martijn J."/>
            <person name="Lind A.E."/>
            <person name="van Eijk R."/>
            <person name="Schleper C."/>
            <person name="Guy L."/>
            <person name="Ettema T.J."/>
        </authorList>
    </citation>
    <scope>NUCLEOTIDE SEQUENCE</scope>
</reference>
<sequence length="84" mass="10067">MDIKINGKEYRFNPDVRLGILELAENVEKIHMKQIKMILKEILRPSPNAKEYFNIKKSQLIEIMEQYGEFMEQESSEIKKKRSH</sequence>
<protein>
    <submittedName>
        <fullName evidence="1">Uncharacterized protein</fullName>
    </submittedName>
</protein>